<sequence>MWDAVRSMHSEGLISLATFASIFASLTSAGRPADALAAFGALAPHEIPQDTTALNYLHSALSH</sequence>
<evidence type="ECO:0000313" key="2">
    <source>
        <dbReference type="Proteomes" id="UP001412067"/>
    </source>
</evidence>
<proteinExistence type="predicted"/>
<protein>
    <recommendedName>
        <fullName evidence="3">Pentatricopeptide repeat-containing protein</fullName>
    </recommendedName>
</protein>
<gene>
    <name evidence="1" type="ORF">KSP40_PGU003152</name>
</gene>
<dbReference type="EMBL" id="JBBWWR010000004">
    <property type="protein sequence ID" value="KAK8967689.1"/>
    <property type="molecule type" value="Genomic_DNA"/>
</dbReference>
<reference evidence="1 2" key="1">
    <citation type="journal article" date="2022" name="Nat. Plants">
        <title>Genomes of leafy and leafless Platanthera orchids illuminate the evolution of mycoheterotrophy.</title>
        <authorList>
            <person name="Li M.H."/>
            <person name="Liu K.W."/>
            <person name="Li Z."/>
            <person name="Lu H.C."/>
            <person name="Ye Q.L."/>
            <person name="Zhang D."/>
            <person name="Wang J.Y."/>
            <person name="Li Y.F."/>
            <person name="Zhong Z.M."/>
            <person name="Liu X."/>
            <person name="Yu X."/>
            <person name="Liu D.K."/>
            <person name="Tu X.D."/>
            <person name="Liu B."/>
            <person name="Hao Y."/>
            <person name="Liao X.Y."/>
            <person name="Jiang Y.T."/>
            <person name="Sun W.H."/>
            <person name="Chen J."/>
            <person name="Chen Y.Q."/>
            <person name="Ai Y."/>
            <person name="Zhai J.W."/>
            <person name="Wu S.S."/>
            <person name="Zhou Z."/>
            <person name="Hsiao Y.Y."/>
            <person name="Wu W.L."/>
            <person name="Chen Y.Y."/>
            <person name="Lin Y.F."/>
            <person name="Hsu J.L."/>
            <person name="Li C.Y."/>
            <person name="Wang Z.W."/>
            <person name="Zhao X."/>
            <person name="Zhong W.Y."/>
            <person name="Ma X.K."/>
            <person name="Ma L."/>
            <person name="Huang J."/>
            <person name="Chen G.Z."/>
            <person name="Huang M.Z."/>
            <person name="Huang L."/>
            <person name="Peng D.H."/>
            <person name="Luo Y.B."/>
            <person name="Zou S.Q."/>
            <person name="Chen S.P."/>
            <person name="Lan S."/>
            <person name="Tsai W.C."/>
            <person name="Van de Peer Y."/>
            <person name="Liu Z.J."/>
        </authorList>
    </citation>
    <scope>NUCLEOTIDE SEQUENCE [LARGE SCALE GENOMIC DNA]</scope>
    <source>
        <strain evidence="1">Lor288</strain>
    </source>
</reference>
<evidence type="ECO:0000313" key="1">
    <source>
        <dbReference type="EMBL" id="KAK8967689.1"/>
    </source>
</evidence>
<accession>A0ABR2MVH2</accession>
<organism evidence="1 2">
    <name type="scientific">Platanthera guangdongensis</name>
    <dbReference type="NCBI Taxonomy" id="2320717"/>
    <lineage>
        <taxon>Eukaryota</taxon>
        <taxon>Viridiplantae</taxon>
        <taxon>Streptophyta</taxon>
        <taxon>Embryophyta</taxon>
        <taxon>Tracheophyta</taxon>
        <taxon>Spermatophyta</taxon>
        <taxon>Magnoliopsida</taxon>
        <taxon>Liliopsida</taxon>
        <taxon>Asparagales</taxon>
        <taxon>Orchidaceae</taxon>
        <taxon>Orchidoideae</taxon>
        <taxon>Orchideae</taxon>
        <taxon>Orchidinae</taxon>
        <taxon>Platanthera</taxon>
    </lineage>
</organism>
<evidence type="ECO:0008006" key="3">
    <source>
        <dbReference type="Google" id="ProtNLM"/>
    </source>
</evidence>
<keyword evidence="2" id="KW-1185">Reference proteome</keyword>
<dbReference type="Proteomes" id="UP001412067">
    <property type="component" value="Unassembled WGS sequence"/>
</dbReference>
<comment type="caution">
    <text evidence="1">The sequence shown here is derived from an EMBL/GenBank/DDBJ whole genome shotgun (WGS) entry which is preliminary data.</text>
</comment>
<name>A0ABR2MVH2_9ASPA</name>